<dbReference type="FunFam" id="3.40.50.720:FF:000643">
    <property type="entry name" value="Short chain dehydrogenase/reductase family oxidoreductase, putative"/>
    <property type="match status" value="1"/>
</dbReference>
<dbReference type="PANTHER" id="PTHR44229">
    <property type="entry name" value="15-HYDROXYPROSTAGLANDIN DEHYDROGENASE [NAD(+)]"/>
    <property type="match status" value="1"/>
</dbReference>
<dbReference type="PRINTS" id="PR00081">
    <property type="entry name" value="GDHRDH"/>
</dbReference>
<keyword evidence="2" id="KW-0560">Oxidoreductase</keyword>
<evidence type="ECO:0000256" key="2">
    <source>
        <dbReference type="ARBA" id="ARBA00023002"/>
    </source>
</evidence>
<reference evidence="3 4" key="1">
    <citation type="submission" date="2015-06" db="EMBL/GenBank/DDBJ databases">
        <title>Draft genome of the ant-associated black yeast Phialophora attae CBS 131958.</title>
        <authorList>
            <person name="Moreno L.F."/>
            <person name="Stielow B.J."/>
            <person name="de Hoog S."/>
            <person name="Vicente V.A."/>
            <person name="Weiss V.A."/>
            <person name="de Vries M."/>
            <person name="Cruz L.M."/>
            <person name="Souza E.M."/>
        </authorList>
    </citation>
    <scope>NUCLEOTIDE SEQUENCE [LARGE SCALE GENOMIC DNA]</scope>
    <source>
        <strain evidence="3 4">CBS 131958</strain>
    </source>
</reference>
<dbReference type="Pfam" id="PF00106">
    <property type="entry name" value="adh_short"/>
    <property type="match status" value="1"/>
</dbReference>
<dbReference type="Proteomes" id="UP000038010">
    <property type="component" value="Unassembled WGS sequence"/>
</dbReference>
<comment type="similarity">
    <text evidence="1">Belongs to the short-chain dehydrogenases/reductases (SDR) family.</text>
</comment>
<gene>
    <name evidence="3" type="ORF">AB675_9836</name>
</gene>
<name>A0A0N0NP47_9EURO</name>
<dbReference type="RefSeq" id="XP_018002304.1">
    <property type="nucleotide sequence ID" value="XM_018150406.1"/>
</dbReference>
<dbReference type="GO" id="GO:0016616">
    <property type="term" value="F:oxidoreductase activity, acting on the CH-OH group of donors, NAD or NADP as acceptor"/>
    <property type="evidence" value="ECO:0007669"/>
    <property type="project" value="TreeGrafter"/>
</dbReference>
<proteinExistence type="inferred from homology"/>
<comment type="caution">
    <text evidence="3">The sequence shown here is derived from an EMBL/GenBank/DDBJ whole genome shotgun (WGS) entry which is preliminary data.</text>
</comment>
<sequence length="331" mass="35856">MAQTIPGKTAIVTGAGSGINLEFARLLLKHEANVVFADLGLRPEAQSLVDEYKGKAVFQRTDVTSWADLDQMFKTALDTFGSIDIVCPGAGVFEPPFSNFWIPPGTGVSRDKPQGDRYAALDINITHPIRVTQMAISHWLNMSPPVSTSNPKTVVHIASIAAEVADLGVPMYYAAKHAVKAFVKSMTALEEHFGIRVACVLPGVVKTPLWTDHPEKLKMVKQEGKDKDEWVTPEETAQVMLNLVKDNEMAEKISGGGSNKVQIRGGTCLEVLCDHVRDVPLLNNVGPGATGVGGASVQNGDTVFNEVIDSLKTKAGDWWKVRQTGRLRRGT</sequence>
<evidence type="ECO:0000313" key="4">
    <source>
        <dbReference type="Proteomes" id="UP000038010"/>
    </source>
</evidence>
<organism evidence="3 4">
    <name type="scientific">Cyphellophora attinorum</name>
    <dbReference type="NCBI Taxonomy" id="1664694"/>
    <lineage>
        <taxon>Eukaryota</taxon>
        <taxon>Fungi</taxon>
        <taxon>Dikarya</taxon>
        <taxon>Ascomycota</taxon>
        <taxon>Pezizomycotina</taxon>
        <taxon>Eurotiomycetes</taxon>
        <taxon>Chaetothyriomycetidae</taxon>
        <taxon>Chaetothyriales</taxon>
        <taxon>Cyphellophoraceae</taxon>
        <taxon>Cyphellophora</taxon>
    </lineage>
</organism>
<dbReference type="AlphaFoldDB" id="A0A0N0NP47"/>
<dbReference type="VEuPathDB" id="FungiDB:AB675_9836"/>
<accession>A0A0N0NP47</accession>
<dbReference type="STRING" id="1664694.A0A0N0NP47"/>
<protein>
    <submittedName>
        <fullName evidence="3">Short-chain dehydrogenase 3a</fullName>
    </submittedName>
</protein>
<dbReference type="InterPro" id="IPR002347">
    <property type="entry name" value="SDR_fam"/>
</dbReference>
<dbReference type="PANTHER" id="PTHR44229:SF4">
    <property type="entry name" value="15-HYDROXYPROSTAGLANDIN DEHYDROGENASE [NAD(+)]"/>
    <property type="match status" value="1"/>
</dbReference>
<dbReference type="GO" id="GO:0005737">
    <property type="term" value="C:cytoplasm"/>
    <property type="evidence" value="ECO:0007669"/>
    <property type="project" value="TreeGrafter"/>
</dbReference>
<evidence type="ECO:0000256" key="1">
    <source>
        <dbReference type="ARBA" id="ARBA00006484"/>
    </source>
</evidence>
<keyword evidence="4" id="KW-1185">Reference proteome</keyword>
<evidence type="ECO:0000313" key="3">
    <source>
        <dbReference type="EMBL" id="KPI42341.1"/>
    </source>
</evidence>
<dbReference type="InterPro" id="IPR036291">
    <property type="entry name" value="NAD(P)-bd_dom_sf"/>
</dbReference>
<dbReference type="GeneID" id="28742286"/>
<dbReference type="SUPFAM" id="SSF51735">
    <property type="entry name" value="NAD(P)-binding Rossmann-fold domains"/>
    <property type="match status" value="1"/>
</dbReference>
<dbReference type="OrthoDB" id="5296at2759"/>
<dbReference type="Gene3D" id="3.40.50.720">
    <property type="entry name" value="NAD(P)-binding Rossmann-like Domain"/>
    <property type="match status" value="1"/>
</dbReference>
<dbReference type="EMBL" id="LFJN01000007">
    <property type="protein sequence ID" value="KPI42341.1"/>
    <property type="molecule type" value="Genomic_DNA"/>
</dbReference>